<dbReference type="GO" id="GO:0006357">
    <property type="term" value="P:regulation of transcription by RNA polymerase II"/>
    <property type="evidence" value="ECO:0007669"/>
    <property type="project" value="InterPro"/>
</dbReference>
<protein>
    <recommendedName>
        <fullName evidence="3 8">Mediator of RNA polymerase II transcription subunit 4</fullName>
    </recommendedName>
    <alternativeName>
        <fullName evidence="7 8">Mediator complex subunit 4</fullName>
    </alternativeName>
</protein>
<keyword evidence="12" id="KW-1185">Reference proteome</keyword>
<sequence>MAQAHHSNASTTASATSQHSLRQLVRTQITEYSRLTQNLFTSLDALADGKGTPSVPNDIMKQIVQLDSTLMGAVEKIEAHQIQQRKIRQVRQEIDEQNKAIMTVIRTLREAKQVLESNLENLEEKRAASAEARSAEVSVGEIVAYANRLSNYTSAPPNFNPSDPNQIFEPPYPREVNMRAGILNQQHIPAAALVSLDGGHMPGTTGLPPGTVGADAAAGAGAAGAAPMAAHALNINSGESLLGVDGVIGNNNNNSNNIHLLGNGTLLPQPMADNDEDDSGSSSDEDRYNSYERIKQEEERKRQEQQQHQPPPEQEPEEPPEFGLDLN</sequence>
<evidence type="ECO:0000256" key="7">
    <source>
        <dbReference type="ARBA" id="ARBA00031257"/>
    </source>
</evidence>
<dbReference type="GO" id="GO:0016592">
    <property type="term" value="C:mediator complex"/>
    <property type="evidence" value="ECO:0007669"/>
    <property type="project" value="InterPro"/>
</dbReference>
<reference evidence="11" key="1">
    <citation type="journal article" date="2020" name="Fungal Divers.">
        <title>Resolving the Mortierellaceae phylogeny through synthesis of multi-gene phylogenetics and phylogenomics.</title>
        <authorList>
            <person name="Vandepol N."/>
            <person name="Liber J."/>
            <person name="Desiro A."/>
            <person name="Na H."/>
            <person name="Kennedy M."/>
            <person name="Barry K."/>
            <person name="Grigoriev I.V."/>
            <person name="Miller A.N."/>
            <person name="O'Donnell K."/>
            <person name="Stajich J.E."/>
            <person name="Bonito G."/>
        </authorList>
    </citation>
    <scope>NUCLEOTIDE SEQUENCE</scope>
    <source>
        <strain evidence="11">CK1249</strain>
    </source>
</reference>
<comment type="similarity">
    <text evidence="2 8">Belongs to the Mediator complex subunit 4 family.</text>
</comment>
<keyword evidence="8" id="KW-0010">Activator</keyword>
<proteinExistence type="inferred from homology"/>
<evidence type="ECO:0000313" key="12">
    <source>
        <dbReference type="Proteomes" id="UP000738359"/>
    </source>
</evidence>
<evidence type="ECO:0000256" key="8">
    <source>
        <dbReference type="RuleBase" id="RU364141"/>
    </source>
</evidence>
<gene>
    <name evidence="8" type="primary">MED4</name>
    <name evidence="11" type="ORF">BGZ70_001401</name>
</gene>
<comment type="function">
    <text evidence="8">Component of the Mediator complex, a coactivator involved in the regulated transcription of nearly all RNA polymerase II-dependent genes. Mediator functions as a bridge to convey information from gene-specific regulatory proteins to the basal RNA polymerase II transcription machinery. Mediator is recruited to promoters by direct interactions with regulatory proteins and serves as a scaffold for the assembly of a functional preinitiation complex with RNA polymerase II and the general transcription factors.</text>
</comment>
<evidence type="ECO:0000256" key="6">
    <source>
        <dbReference type="ARBA" id="ARBA00023242"/>
    </source>
</evidence>
<keyword evidence="4 8" id="KW-0805">Transcription regulation</keyword>
<evidence type="ECO:0000256" key="10">
    <source>
        <dbReference type="SAM" id="MobiDB-lite"/>
    </source>
</evidence>
<feature type="region of interest" description="Disordered" evidence="10">
    <location>
        <begin position="260"/>
        <end position="327"/>
    </location>
</feature>
<comment type="subcellular location">
    <subcellularLocation>
        <location evidence="1 8">Nucleus</location>
    </subcellularLocation>
</comment>
<dbReference type="GO" id="GO:0003712">
    <property type="term" value="F:transcription coregulator activity"/>
    <property type="evidence" value="ECO:0007669"/>
    <property type="project" value="InterPro"/>
</dbReference>
<evidence type="ECO:0000256" key="4">
    <source>
        <dbReference type="ARBA" id="ARBA00023015"/>
    </source>
</evidence>
<evidence type="ECO:0000256" key="2">
    <source>
        <dbReference type="ARBA" id="ARBA00009626"/>
    </source>
</evidence>
<dbReference type="AlphaFoldDB" id="A0A9P6IXU2"/>
<feature type="compositionally biased region" description="Basic and acidic residues" evidence="10">
    <location>
        <begin position="284"/>
        <end position="305"/>
    </location>
</feature>
<accession>A0A9P6IXU2</accession>
<evidence type="ECO:0000256" key="1">
    <source>
        <dbReference type="ARBA" id="ARBA00004123"/>
    </source>
</evidence>
<dbReference type="Pfam" id="PF10018">
    <property type="entry name" value="Med4"/>
    <property type="match status" value="1"/>
</dbReference>
<comment type="subunit">
    <text evidence="8">Component of the Mediator complex.</text>
</comment>
<dbReference type="InterPro" id="IPR019258">
    <property type="entry name" value="Mediator_Med4"/>
</dbReference>
<dbReference type="OrthoDB" id="1929813at2759"/>
<evidence type="ECO:0000256" key="5">
    <source>
        <dbReference type="ARBA" id="ARBA00023163"/>
    </source>
</evidence>
<keyword evidence="9" id="KW-0175">Coiled coil</keyword>
<dbReference type="PANTHER" id="PTHR13208:SF2">
    <property type="entry name" value="MEDIATOR OF RNA POLYMERASE II TRANSCRIPTION SUBUNIT 4"/>
    <property type="match status" value="1"/>
</dbReference>
<name>A0A9P6IXU2_MORAP</name>
<comment type="caution">
    <text evidence="11">The sequence shown here is derived from an EMBL/GenBank/DDBJ whole genome shotgun (WGS) entry which is preliminary data.</text>
</comment>
<dbReference type="PANTHER" id="PTHR13208">
    <property type="entry name" value="MEDIATOR OF RNA POLYMERASE II TRANSCRIPTION SUBUNIT 4"/>
    <property type="match status" value="1"/>
</dbReference>
<evidence type="ECO:0000256" key="9">
    <source>
        <dbReference type="SAM" id="Coils"/>
    </source>
</evidence>
<keyword evidence="6 8" id="KW-0539">Nucleus</keyword>
<feature type="coiled-coil region" evidence="9">
    <location>
        <begin position="80"/>
        <end position="132"/>
    </location>
</feature>
<dbReference type="Proteomes" id="UP000738359">
    <property type="component" value="Unassembled WGS sequence"/>
</dbReference>
<evidence type="ECO:0000256" key="3">
    <source>
        <dbReference type="ARBA" id="ARBA00020629"/>
    </source>
</evidence>
<evidence type="ECO:0000313" key="11">
    <source>
        <dbReference type="EMBL" id="KAF9950377.1"/>
    </source>
</evidence>
<dbReference type="EMBL" id="JAAAHY010001308">
    <property type="protein sequence ID" value="KAF9950377.1"/>
    <property type="molecule type" value="Genomic_DNA"/>
</dbReference>
<organism evidence="11 12">
    <name type="scientific">Mortierella alpina</name>
    <name type="common">Oleaginous fungus</name>
    <name type="synonym">Mortierella renispora</name>
    <dbReference type="NCBI Taxonomy" id="64518"/>
    <lineage>
        <taxon>Eukaryota</taxon>
        <taxon>Fungi</taxon>
        <taxon>Fungi incertae sedis</taxon>
        <taxon>Mucoromycota</taxon>
        <taxon>Mortierellomycotina</taxon>
        <taxon>Mortierellomycetes</taxon>
        <taxon>Mortierellales</taxon>
        <taxon>Mortierellaceae</taxon>
        <taxon>Mortierella</taxon>
    </lineage>
</organism>
<feature type="region of interest" description="Disordered" evidence="10">
    <location>
        <begin position="1"/>
        <end position="20"/>
    </location>
</feature>
<dbReference type="GO" id="GO:0070847">
    <property type="term" value="C:core mediator complex"/>
    <property type="evidence" value="ECO:0007669"/>
    <property type="project" value="TreeGrafter"/>
</dbReference>
<keyword evidence="5 8" id="KW-0804">Transcription</keyword>